<evidence type="ECO:0000256" key="2">
    <source>
        <dbReference type="ARBA" id="ARBA00022729"/>
    </source>
</evidence>
<dbReference type="PANTHER" id="PTHR31137">
    <property type="entry name" value="PROTEIN PSIB-RELATED-RELATED"/>
    <property type="match status" value="1"/>
</dbReference>
<dbReference type="PANTHER" id="PTHR31137:SF5">
    <property type="entry name" value="PROTEIN PSIQ-RELATED"/>
    <property type="match status" value="1"/>
</dbReference>
<evidence type="ECO:0000256" key="5">
    <source>
        <dbReference type="ARBA" id="ARBA00023180"/>
    </source>
</evidence>
<dbReference type="InterPro" id="IPR038081">
    <property type="entry name" value="CalX-like_sf"/>
</dbReference>
<dbReference type="SMART" id="SM00758">
    <property type="entry name" value="PA14"/>
    <property type="match status" value="1"/>
</dbReference>
<dbReference type="InterPro" id="IPR037524">
    <property type="entry name" value="PA14/GLEYA"/>
</dbReference>
<comment type="caution">
    <text evidence="8">The sequence shown here is derived from an EMBL/GenBank/DDBJ whole genome shotgun (WGS) entry which is preliminary data.</text>
</comment>
<dbReference type="SUPFAM" id="SSF141072">
    <property type="entry name" value="CalX-like"/>
    <property type="match status" value="1"/>
</dbReference>
<dbReference type="AlphaFoldDB" id="A0A6M0RMX2"/>
<dbReference type="InterPro" id="IPR003644">
    <property type="entry name" value="Calx_beta"/>
</dbReference>
<dbReference type="InterPro" id="IPR011658">
    <property type="entry name" value="PA14_dom"/>
</dbReference>
<evidence type="ECO:0000256" key="6">
    <source>
        <dbReference type="SAM" id="Phobius"/>
    </source>
</evidence>
<keyword evidence="5" id="KW-0325">Glycoprotein</keyword>
<comment type="similarity">
    <text evidence="1">Belongs to the prespore-cell-inducing factor family.</text>
</comment>
<accession>A0A6M0RMX2</accession>
<dbReference type="PROSITE" id="PS51820">
    <property type="entry name" value="PA14"/>
    <property type="match status" value="1"/>
</dbReference>
<gene>
    <name evidence="8" type="ORF">DXZ20_15200</name>
</gene>
<dbReference type="InterPro" id="IPR051154">
    <property type="entry name" value="Prespore-cell_inducing_factor"/>
</dbReference>
<evidence type="ECO:0000313" key="8">
    <source>
        <dbReference type="EMBL" id="NEZ57001.1"/>
    </source>
</evidence>
<name>A0A6M0RMX2_9CYAN</name>
<sequence length="371" mass="41540">MYKKEPLFQNKEAPMTQKITLSGKVRDFKDSHNDFQHVIAAEKNIVESKLGVDKKPIYKGGKGKTTTGKENFDQWFRDVVDVNKSKQLDILLEDADNDGVFTYENSEFFPIDNELFGNEGRAHNYHFTYEIHAKFTYKGTEKFTFVGDDDLWIFIDGKLVIDLGGVHPPMTDTIDLGISAGETQFNQALATGETLVLEKGKDYTFDLFFAERHTTKSHFRIDTSLLLEPAPEVCIKSPDPKATEPYKGEVCIDTGKFLICTEEPVMQDTVVSYSVSGTATEGKDYKAISRSVTIPKGKSEVCIEVKPLADAVACEKDETVVVTLEPGKGYTVGDCKVAKVVIAEAPRKISYLFIYLVLAFLAICGLWYFLH</sequence>
<keyword evidence="4" id="KW-0106">Calcium</keyword>
<keyword evidence="3" id="KW-0677">Repeat</keyword>
<evidence type="ECO:0000313" key="9">
    <source>
        <dbReference type="Proteomes" id="UP000481033"/>
    </source>
</evidence>
<dbReference type="Pfam" id="PF03160">
    <property type="entry name" value="Calx-beta"/>
    <property type="match status" value="1"/>
</dbReference>
<dbReference type="Pfam" id="PF07691">
    <property type="entry name" value="PA14"/>
    <property type="match status" value="1"/>
</dbReference>
<dbReference type="Proteomes" id="UP000481033">
    <property type="component" value="Unassembled WGS sequence"/>
</dbReference>
<organism evidence="8 9">
    <name type="scientific">Adonisia turfae CCMR0081</name>
    <dbReference type="NCBI Taxonomy" id="2292702"/>
    <lineage>
        <taxon>Bacteria</taxon>
        <taxon>Bacillati</taxon>
        <taxon>Cyanobacteriota</taxon>
        <taxon>Adonisia</taxon>
        <taxon>Adonisia turfae</taxon>
    </lineage>
</organism>
<feature type="transmembrane region" description="Helical" evidence="6">
    <location>
        <begin position="349"/>
        <end position="370"/>
    </location>
</feature>
<reference evidence="8 9" key="1">
    <citation type="journal article" date="2020" name="Microb. Ecol.">
        <title>Ecogenomics of the Marine Benthic Filamentous Cyanobacterium Adonisia.</title>
        <authorList>
            <person name="Walter J.M."/>
            <person name="Coutinho F.H."/>
            <person name="Leomil L."/>
            <person name="Hargreaves P.I."/>
            <person name="Campeao M.E."/>
            <person name="Vieira V.V."/>
            <person name="Silva B.S."/>
            <person name="Fistarol G.O."/>
            <person name="Salomon P.S."/>
            <person name="Sawabe T."/>
            <person name="Mino S."/>
            <person name="Hosokawa M."/>
            <person name="Miyashita H."/>
            <person name="Maruyama F."/>
            <person name="van Verk M.C."/>
            <person name="Dutilh B.E."/>
            <person name="Thompson C.C."/>
            <person name="Thompson F.L."/>
        </authorList>
    </citation>
    <scope>NUCLEOTIDE SEQUENCE [LARGE SCALE GENOMIC DNA]</scope>
    <source>
        <strain evidence="8 9">CCMR0081</strain>
    </source>
</reference>
<dbReference type="InterPro" id="IPR011874">
    <property type="entry name" value="Fibro_Slime"/>
</dbReference>
<evidence type="ECO:0000256" key="3">
    <source>
        <dbReference type="ARBA" id="ARBA00022737"/>
    </source>
</evidence>
<protein>
    <submittedName>
        <fullName evidence="8">Fibro-slime domain-containing protein</fullName>
    </submittedName>
</protein>
<dbReference type="GO" id="GO:0005576">
    <property type="term" value="C:extracellular region"/>
    <property type="evidence" value="ECO:0007669"/>
    <property type="project" value="TreeGrafter"/>
</dbReference>
<dbReference type="Gene3D" id="2.60.40.2030">
    <property type="match status" value="1"/>
</dbReference>
<evidence type="ECO:0000256" key="1">
    <source>
        <dbReference type="ARBA" id="ARBA00008709"/>
    </source>
</evidence>
<keyword evidence="6" id="KW-1133">Transmembrane helix</keyword>
<keyword evidence="6" id="KW-0812">Transmembrane</keyword>
<keyword evidence="9" id="KW-1185">Reference proteome</keyword>
<evidence type="ECO:0000256" key="4">
    <source>
        <dbReference type="ARBA" id="ARBA00022837"/>
    </source>
</evidence>
<evidence type="ECO:0000259" key="7">
    <source>
        <dbReference type="PROSITE" id="PS51820"/>
    </source>
</evidence>
<dbReference type="EMBL" id="QXHD01000004">
    <property type="protein sequence ID" value="NEZ57001.1"/>
    <property type="molecule type" value="Genomic_DNA"/>
</dbReference>
<dbReference type="GO" id="GO:0016020">
    <property type="term" value="C:membrane"/>
    <property type="evidence" value="ECO:0007669"/>
    <property type="project" value="InterPro"/>
</dbReference>
<dbReference type="GO" id="GO:0007154">
    <property type="term" value="P:cell communication"/>
    <property type="evidence" value="ECO:0007669"/>
    <property type="project" value="InterPro"/>
</dbReference>
<feature type="domain" description="PA14" evidence="7">
    <location>
        <begin position="70"/>
        <end position="237"/>
    </location>
</feature>
<dbReference type="NCBIfam" id="TIGR02148">
    <property type="entry name" value="Fibro_Slime"/>
    <property type="match status" value="1"/>
</dbReference>
<proteinExistence type="inferred from homology"/>
<keyword evidence="6" id="KW-0472">Membrane</keyword>
<keyword evidence="2" id="KW-0732">Signal</keyword>